<protein>
    <submittedName>
        <fullName evidence="1">Uncharacterized protein</fullName>
    </submittedName>
</protein>
<dbReference type="Proteomes" id="UP000254400">
    <property type="component" value="Unassembled WGS sequence"/>
</dbReference>
<accession>A0A378Y0V4</accession>
<gene>
    <name evidence="1" type="ORF">NCTC10343_03020</name>
</gene>
<proteinExistence type="predicted"/>
<dbReference type="RefSeq" id="WP_019687547.1">
    <property type="nucleotide sequence ID" value="NZ_CP036496.1"/>
</dbReference>
<evidence type="ECO:0000313" key="1">
    <source>
        <dbReference type="EMBL" id="SUA70150.1"/>
    </source>
</evidence>
<name>A0A378Y0V4_PAEPO</name>
<reference evidence="1 2" key="1">
    <citation type="submission" date="2018-06" db="EMBL/GenBank/DDBJ databases">
        <authorList>
            <consortium name="Pathogen Informatics"/>
            <person name="Doyle S."/>
        </authorList>
    </citation>
    <scope>NUCLEOTIDE SEQUENCE [LARGE SCALE GENOMIC DNA]</scope>
    <source>
        <strain evidence="1 2">NCTC10343</strain>
    </source>
</reference>
<organism evidence="1 2">
    <name type="scientific">Paenibacillus polymyxa</name>
    <name type="common">Bacillus polymyxa</name>
    <dbReference type="NCBI Taxonomy" id="1406"/>
    <lineage>
        <taxon>Bacteria</taxon>
        <taxon>Bacillati</taxon>
        <taxon>Bacillota</taxon>
        <taxon>Bacilli</taxon>
        <taxon>Bacillales</taxon>
        <taxon>Paenibacillaceae</taxon>
        <taxon>Paenibacillus</taxon>
    </lineage>
</organism>
<sequence>MSKVIFGANKEMVGMYVDQVLEKYNDSLMVLAPPSGMISTYAPSKKGKNKGYYRVKLEVWIPEDAIKGEDALNDFGAAIIMRLPKNRIADHLK</sequence>
<dbReference type="AlphaFoldDB" id="A0A378Y0V4"/>
<dbReference type="EMBL" id="UGSC01000001">
    <property type="protein sequence ID" value="SUA70150.1"/>
    <property type="molecule type" value="Genomic_DNA"/>
</dbReference>
<dbReference type="GeneID" id="93346389"/>
<evidence type="ECO:0000313" key="2">
    <source>
        <dbReference type="Proteomes" id="UP000254400"/>
    </source>
</evidence>